<dbReference type="Pfam" id="PF13419">
    <property type="entry name" value="HAD_2"/>
    <property type="match status" value="1"/>
</dbReference>
<protein>
    <submittedName>
        <fullName evidence="5">Phosphoglycolate phosphatase</fullName>
    </submittedName>
</protein>
<keyword evidence="3" id="KW-0460">Magnesium</keyword>
<evidence type="ECO:0000256" key="4">
    <source>
        <dbReference type="ARBA" id="ARBA00023277"/>
    </source>
</evidence>
<dbReference type="PANTHER" id="PTHR43434">
    <property type="entry name" value="PHOSPHOGLYCOLATE PHOSPHATASE"/>
    <property type="match status" value="1"/>
</dbReference>
<dbReference type="GO" id="GO:0005829">
    <property type="term" value="C:cytosol"/>
    <property type="evidence" value="ECO:0007669"/>
    <property type="project" value="TreeGrafter"/>
</dbReference>
<name>A0A3N2DZ43_9GAMM</name>
<dbReference type="GO" id="GO:0008967">
    <property type="term" value="F:phosphoglycolate phosphatase activity"/>
    <property type="evidence" value="ECO:0007669"/>
    <property type="project" value="TreeGrafter"/>
</dbReference>
<proteinExistence type="predicted"/>
<comment type="caution">
    <text evidence="5">The sequence shown here is derived from an EMBL/GenBank/DDBJ whole genome shotgun (WGS) entry which is preliminary data.</text>
</comment>
<evidence type="ECO:0000313" key="5">
    <source>
        <dbReference type="EMBL" id="ROS05141.1"/>
    </source>
</evidence>
<dbReference type="InterPro" id="IPR023214">
    <property type="entry name" value="HAD_sf"/>
</dbReference>
<dbReference type="SUPFAM" id="SSF56784">
    <property type="entry name" value="HAD-like"/>
    <property type="match status" value="1"/>
</dbReference>
<dbReference type="OrthoDB" id="9776368at2"/>
<gene>
    <name evidence="5" type="ORF">EDC56_0670</name>
</gene>
<dbReference type="SFLD" id="SFLDS00003">
    <property type="entry name" value="Haloacid_Dehalogenase"/>
    <property type="match status" value="1"/>
</dbReference>
<evidence type="ECO:0000313" key="6">
    <source>
        <dbReference type="Proteomes" id="UP000275394"/>
    </source>
</evidence>
<dbReference type="EMBL" id="RKHR01000003">
    <property type="protein sequence ID" value="ROS05141.1"/>
    <property type="molecule type" value="Genomic_DNA"/>
</dbReference>
<dbReference type="AlphaFoldDB" id="A0A3N2DZ43"/>
<dbReference type="SFLD" id="SFLDG01135">
    <property type="entry name" value="C1.5.6:_HAD__Beta-PGM__Phospha"/>
    <property type="match status" value="1"/>
</dbReference>
<keyword evidence="1" id="KW-0479">Metal-binding</keyword>
<dbReference type="RefSeq" id="WP_123711080.1">
    <property type="nucleotide sequence ID" value="NZ_RKHR01000003.1"/>
</dbReference>
<dbReference type="InterPro" id="IPR006439">
    <property type="entry name" value="HAD-SF_hydro_IA"/>
</dbReference>
<dbReference type="PANTHER" id="PTHR43434:SF23">
    <property type="entry name" value="PHOSPHOGLYCOLATE PHOSPHATASE"/>
    <property type="match status" value="1"/>
</dbReference>
<evidence type="ECO:0000256" key="3">
    <source>
        <dbReference type="ARBA" id="ARBA00022842"/>
    </source>
</evidence>
<keyword evidence="6" id="KW-1185">Reference proteome</keyword>
<dbReference type="GO" id="GO:0006281">
    <property type="term" value="P:DNA repair"/>
    <property type="evidence" value="ECO:0007669"/>
    <property type="project" value="TreeGrafter"/>
</dbReference>
<keyword evidence="4" id="KW-0119">Carbohydrate metabolism</keyword>
<dbReference type="SFLD" id="SFLDG01129">
    <property type="entry name" value="C1.5:_HAD__Beta-PGM__Phosphata"/>
    <property type="match status" value="1"/>
</dbReference>
<dbReference type="PRINTS" id="PR00413">
    <property type="entry name" value="HADHALOGNASE"/>
</dbReference>
<dbReference type="NCBIfam" id="TIGR01549">
    <property type="entry name" value="HAD-SF-IA-v1"/>
    <property type="match status" value="1"/>
</dbReference>
<dbReference type="FunFam" id="3.40.50.1000:FF:000022">
    <property type="entry name" value="Phosphoglycolate phosphatase"/>
    <property type="match status" value="1"/>
</dbReference>
<dbReference type="InterPro" id="IPR041492">
    <property type="entry name" value="HAD_2"/>
</dbReference>
<dbReference type="GO" id="GO:0046872">
    <property type="term" value="F:metal ion binding"/>
    <property type="evidence" value="ECO:0007669"/>
    <property type="project" value="UniProtKB-KW"/>
</dbReference>
<dbReference type="InterPro" id="IPR023198">
    <property type="entry name" value="PGP-like_dom2"/>
</dbReference>
<organism evidence="5 6">
    <name type="scientific">Sinobacterium caligoides</name>
    <dbReference type="NCBI Taxonomy" id="933926"/>
    <lineage>
        <taxon>Bacteria</taxon>
        <taxon>Pseudomonadati</taxon>
        <taxon>Pseudomonadota</taxon>
        <taxon>Gammaproteobacteria</taxon>
        <taxon>Cellvibrionales</taxon>
        <taxon>Spongiibacteraceae</taxon>
        <taxon>Sinobacterium</taxon>
    </lineage>
</organism>
<evidence type="ECO:0000256" key="1">
    <source>
        <dbReference type="ARBA" id="ARBA00022723"/>
    </source>
</evidence>
<dbReference type="InterPro" id="IPR050155">
    <property type="entry name" value="HAD-like_hydrolase_sf"/>
</dbReference>
<reference evidence="5 6" key="1">
    <citation type="submission" date="2018-11" db="EMBL/GenBank/DDBJ databases">
        <title>Genomic Encyclopedia of Type Strains, Phase IV (KMG-IV): sequencing the most valuable type-strain genomes for metagenomic binning, comparative biology and taxonomic classification.</title>
        <authorList>
            <person name="Goeker M."/>
        </authorList>
    </citation>
    <scope>NUCLEOTIDE SEQUENCE [LARGE SCALE GENOMIC DNA]</scope>
    <source>
        <strain evidence="5 6">DSM 100316</strain>
    </source>
</reference>
<sequence>MTRKETVVREHLDALLFDLDGTVLDTARDFEQVLNLQLKAHHLPPVDYQKLCGVVSSGARAMVALGFGIDEDDEKFEVLRQEFLDLYGQHLCSASQLYPGMQEVLNWARREQLPLAIVTNKPSAFTLPLLERLGLGHYFGSVVCPDHVSHAKPSPEPILLAATQLAVRPQRCLYIGDHLRDVEAGRAAGMITVGCRYGYLVAGEKIEDWQADYLISEAHELIPLCEKLATAEAIEALNQ</sequence>
<dbReference type="Gene3D" id="1.10.150.240">
    <property type="entry name" value="Putative phosphatase, domain 2"/>
    <property type="match status" value="1"/>
</dbReference>
<dbReference type="Proteomes" id="UP000275394">
    <property type="component" value="Unassembled WGS sequence"/>
</dbReference>
<dbReference type="NCBIfam" id="TIGR01509">
    <property type="entry name" value="HAD-SF-IA-v3"/>
    <property type="match status" value="1"/>
</dbReference>
<evidence type="ECO:0000256" key="2">
    <source>
        <dbReference type="ARBA" id="ARBA00022801"/>
    </source>
</evidence>
<dbReference type="InterPro" id="IPR036412">
    <property type="entry name" value="HAD-like_sf"/>
</dbReference>
<keyword evidence="2" id="KW-0378">Hydrolase</keyword>
<accession>A0A3N2DZ43</accession>
<dbReference type="Gene3D" id="3.40.50.1000">
    <property type="entry name" value="HAD superfamily/HAD-like"/>
    <property type="match status" value="1"/>
</dbReference>